<dbReference type="Gene3D" id="3.40.50.300">
    <property type="entry name" value="P-loop containing nucleotide triphosphate hydrolases"/>
    <property type="match status" value="1"/>
</dbReference>
<accession>A0A6S7JEL9</accession>
<evidence type="ECO:0000313" key="5">
    <source>
        <dbReference type="Proteomes" id="UP001152795"/>
    </source>
</evidence>
<dbReference type="InterPro" id="IPR056759">
    <property type="entry name" value="DYH2-5-8_CC"/>
</dbReference>
<comment type="caution">
    <text evidence="4">The sequence shown here is derived from an EMBL/GenBank/DDBJ whole genome shotgun (WGS) entry which is preliminary data.</text>
</comment>
<feature type="domain" description="Dynein heavy chain linker" evidence="1">
    <location>
        <begin position="413"/>
        <end position="632"/>
    </location>
</feature>
<keyword evidence="5" id="KW-1185">Reference proteome</keyword>
<dbReference type="FunFam" id="1.10.8.710:FF:000004">
    <property type="entry name" value="Dynein axonemal heavy chain 6"/>
    <property type="match status" value="1"/>
</dbReference>
<dbReference type="InterPro" id="IPR013602">
    <property type="entry name" value="Dynein_heavy_linker"/>
</dbReference>
<dbReference type="GO" id="GO:0051959">
    <property type="term" value="F:dynein light intermediate chain binding"/>
    <property type="evidence" value="ECO:0007669"/>
    <property type="project" value="InterPro"/>
</dbReference>
<feature type="domain" description="Dynein heavy chain hydrolytic ATP-binding dynein motor region" evidence="2">
    <location>
        <begin position="803"/>
        <end position="1052"/>
    </location>
</feature>
<dbReference type="InterPro" id="IPR042222">
    <property type="entry name" value="Dynein_2_N"/>
</dbReference>
<dbReference type="AlphaFoldDB" id="A0A6S7JEL9"/>
<dbReference type="GO" id="GO:0005524">
    <property type="term" value="F:ATP binding"/>
    <property type="evidence" value="ECO:0007669"/>
    <property type="project" value="InterPro"/>
</dbReference>
<organism evidence="4 5">
    <name type="scientific">Paramuricea clavata</name>
    <name type="common">Red gorgonian</name>
    <name type="synonym">Violescent sea-whip</name>
    <dbReference type="NCBI Taxonomy" id="317549"/>
    <lineage>
        <taxon>Eukaryota</taxon>
        <taxon>Metazoa</taxon>
        <taxon>Cnidaria</taxon>
        <taxon>Anthozoa</taxon>
        <taxon>Octocorallia</taxon>
        <taxon>Malacalcyonacea</taxon>
        <taxon>Plexauridae</taxon>
        <taxon>Paramuricea</taxon>
    </lineage>
</organism>
<dbReference type="GO" id="GO:0007018">
    <property type="term" value="P:microtubule-based movement"/>
    <property type="evidence" value="ECO:0007669"/>
    <property type="project" value="InterPro"/>
</dbReference>
<name>A0A6S7JEL9_PARCT</name>
<feature type="domain" description="Dynein axonemal heavy chain 2/5/8 coiled-coil" evidence="3">
    <location>
        <begin position="230"/>
        <end position="315"/>
    </location>
</feature>
<evidence type="ECO:0000259" key="1">
    <source>
        <dbReference type="Pfam" id="PF08393"/>
    </source>
</evidence>
<evidence type="ECO:0000259" key="3">
    <source>
        <dbReference type="Pfam" id="PF25007"/>
    </source>
</evidence>
<dbReference type="InterPro" id="IPR026983">
    <property type="entry name" value="DHC"/>
</dbReference>
<dbReference type="GO" id="GO:0030286">
    <property type="term" value="C:dynein complex"/>
    <property type="evidence" value="ECO:0007669"/>
    <property type="project" value="InterPro"/>
</dbReference>
<dbReference type="Proteomes" id="UP001152795">
    <property type="component" value="Unassembled WGS sequence"/>
</dbReference>
<dbReference type="FunFam" id="1.20.58.1120:FF:000001">
    <property type="entry name" value="dynein heavy chain 2, axonemal"/>
    <property type="match status" value="1"/>
</dbReference>
<dbReference type="Pfam" id="PF25007">
    <property type="entry name" value="DYH2-5-8_CC"/>
    <property type="match status" value="1"/>
</dbReference>
<dbReference type="InterPro" id="IPR027417">
    <property type="entry name" value="P-loop_NTPase"/>
</dbReference>
<proteinExistence type="predicted"/>
<dbReference type="EMBL" id="CACRXK020014803">
    <property type="protein sequence ID" value="CAB4027440.1"/>
    <property type="molecule type" value="Genomic_DNA"/>
</dbReference>
<dbReference type="Gene3D" id="1.20.58.1120">
    <property type="match status" value="1"/>
</dbReference>
<protein>
    <submittedName>
        <fullName evidence="4">Dynein heavy chain 6, axonemal-like isoform X1</fullName>
    </submittedName>
</protein>
<gene>
    <name evidence="4" type="ORF">PACLA_8A065032</name>
</gene>
<evidence type="ECO:0000259" key="2">
    <source>
        <dbReference type="Pfam" id="PF12774"/>
    </source>
</evidence>
<dbReference type="GO" id="GO:0045505">
    <property type="term" value="F:dynein intermediate chain binding"/>
    <property type="evidence" value="ECO:0007669"/>
    <property type="project" value="InterPro"/>
</dbReference>
<dbReference type="OrthoDB" id="5593012at2759"/>
<sequence length="1086" mass="123363">MHALAVNSVATLLNYLEEQLQYLKDSSSPSADESTQDEAAVEMNPLFITELLVEPRSLFFSPDLEDFQEGVHEVISHFQEAVLSVHNLVPDIYFQAFTSPIINGKVEDRNVGEGPSLTMMFEDDKHLQHLNEKLKEAVTSAFDSATRFGNTLEPYRQFYQENESLDLEEMKTQEHDVPFFSSSLEKYTTERMLVEKVPDKKPIGMLYLDCTKLKQVLMPSPLKCLDVIHEILPQLAKKRVDRLMEFCQDSQFKLEIVPTATEEFVDSLTFLDEIQEQIEDLESDCTTAKELYNLIENYTVPTPPEDLAVYQTLNNAVSMVRSAIDKALADRDQNLDKFCTRLDKDIALLGKEVKSVKQQAQNPIILDPSSESEKVVGFLGELQEKMDELQKRAFMYKSYQKNFKVEVTKFEELEETHAELKLKQTLWDSSVEWEVNHEDWMNAIFENIDPESLTNQVMKYHKVVLQLEKGLPPNAVVPQLRGKVDKMRHKLPVISDLRNPALKQRHWDTIQQVLEHTFSDEEPLTLGLLENIDAFDHSESIQEISGQASSEASLETLLKKVEDGWKTTEFVVLPHRDSKDVFILGGIDDIQVQLDDSQVNISTIAGSRHVGPIKPRVEEWVRQLSLFSETLERPWIFVLKTSSSASKVVETKTNDIIAMVSPEKEKVPLGKVVLTVSQTMWCRDLTKCLTSDGDRQEELKGAEQTSFQNLNKLAALVRGELPKITRSILCALITIDVHARDIVTGLVEAQIDSVESFEWVKQLRYYWDQDLDNCVVQMSNSQYTYGYEYLGASARLVITPLTMMGRFFSGLAQSGAWCCFDEFNRIDIEVLSVIAQQLLTIRNAKLARVSLRYCLLGKSCAAFITMNPGYAGRTELPDNLKALFRPMAMMVPDYALIAEVILYSEGFESSKNLARKMVQMYRLCSEQLSQQDHYDFGMRAVKSVLVMAGALKRGNPNLSEDVVLIRALRDSNLPKFLADDAVLFRAILSDLFPGREIPDHDYGKLQLTIEDCLLEQKLQVVPAMVKKTIQLYETMLVRHGVMLVGPTGGGKTTCYETLKMTLTSLHAQGIDDPDYLPVHTYVLNPK</sequence>
<dbReference type="Pfam" id="PF08393">
    <property type="entry name" value="DHC_N2"/>
    <property type="match status" value="1"/>
</dbReference>
<reference evidence="4" key="1">
    <citation type="submission" date="2020-04" db="EMBL/GenBank/DDBJ databases">
        <authorList>
            <person name="Alioto T."/>
            <person name="Alioto T."/>
            <person name="Gomez Garrido J."/>
        </authorList>
    </citation>
    <scope>NUCLEOTIDE SEQUENCE</scope>
    <source>
        <strain evidence="4">A484AB</strain>
    </source>
</reference>
<dbReference type="InterPro" id="IPR043157">
    <property type="entry name" value="Dynein_AAA1S"/>
</dbReference>
<dbReference type="PANTHER" id="PTHR45703:SF36">
    <property type="entry name" value="DYNEIN HEAVY CHAIN, CYTOPLASMIC"/>
    <property type="match status" value="1"/>
</dbReference>
<dbReference type="SUPFAM" id="SSF52540">
    <property type="entry name" value="P-loop containing nucleoside triphosphate hydrolases"/>
    <property type="match status" value="2"/>
</dbReference>
<dbReference type="InterPro" id="IPR035699">
    <property type="entry name" value="AAA_6"/>
</dbReference>
<dbReference type="Gene3D" id="1.20.140.100">
    <property type="entry name" value="Dynein heavy chain, N-terminal domain 2"/>
    <property type="match status" value="1"/>
</dbReference>
<dbReference type="Gene3D" id="1.10.8.710">
    <property type="match status" value="1"/>
</dbReference>
<evidence type="ECO:0000313" key="4">
    <source>
        <dbReference type="EMBL" id="CAB4027440.1"/>
    </source>
</evidence>
<dbReference type="Pfam" id="PF12774">
    <property type="entry name" value="AAA_6"/>
    <property type="match status" value="1"/>
</dbReference>
<dbReference type="PANTHER" id="PTHR45703">
    <property type="entry name" value="DYNEIN HEAVY CHAIN"/>
    <property type="match status" value="1"/>
</dbReference>
<feature type="non-terminal residue" evidence="4">
    <location>
        <position position="1086"/>
    </location>
</feature>